<organism evidence="1 2">
    <name type="scientific">Funneliformis geosporum</name>
    <dbReference type="NCBI Taxonomy" id="1117311"/>
    <lineage>
        <taxon>Eukaryota</taxon>
        <taxon>Fungi</taxon>
        <taxon>Fungi incertae sedis</taxon>
        <taxon>Mucoromycota</taxon>
        <taxon>Glomeromycotina</taxon>
        <taxon>Glomeromycetes</taxon>
        <taxon>Glomerales</taxon>
        <taxon>Glomeraceae</taxon>
        <taxon>Funneliformis</taxon>
    </lineage>
</organism>
<name>A0A9W4SVK8_9GLOM</name>
<keyword evidence="2" id="KW-1185">Reference proteome</keyword>
<accession>A0A9W4SVK8</accession>
<sequence length="128" mass="14595">MNQSVLGQVRKPHHTITDQEIIETLERLKKAGGGESGPTIEEVLNEAELKSQIIERENLIKKLNTRPPNQMLSPTDQTKLNQAQAELLLLKKRQNVATTHSFHPADIDYPSQLRMLNEKHDQLNDKLN</sequence>
<proteinExistence type="predicted"/>
<comment type="caution">
    <text evidence="1">The sequence shown here is derived from an EMBL/GenBank/DDBJ whole genome shotgun (WGS) entry which is preliminary data.</text>
</comment>
<dbReference type="EMBL" id="CAMKVN010002746">
    <property type="protein sequence ID" value="CAI2182452.1"/>
    <property type="molecule type" value="Genomic_DNA"/>
</dbReference>
<dbReference type="AlphaFoldDB" id="A0A9W4SVK8"/>
<gene>
    <name evidence="1" type="ORF">FWILDA_LOCUS10587</name>
</gene>
<evidence type="ECO:0000313" key="2">
    <source>
        <dbReference type="Proteomes" id="UP001153678"/>
    </source>
</evidence>
<dbReference type="Proteomes" id="UP001153678">
    <property type="component" value="Unassembled WGS sequence"/>
</dbReference>
<reference evidence="1" key="1">
    <citation type="submission" date="2022-08" db="EMBL/GenBank/DDBJ databases">
        <authorList>
            <person name="Kallberg Y."/>
            <person name="Tangrot J."/>
            <person name="Rosling A."/>
        </authorList>
    </citation>
    <scope>NUCLEOTIDE SEQUENCE</scope>
    <source>
        <strain evidence="1">Wild A</strain>
    </source>
</reference>
<evidence type="ECO:0000313" key="1">
    <source>
        <dbReference type="EMBL" id="CAI2182452.1"/>
    </source>
</evidence>
<protein>
    <submittedName>
        <fullName evidence="1">11659_t:CDS:1</fullName>
    </submittedName>
</protein>